<accession>A0ABN1LIV1</accession>
<dbReference type="EMBL" id="BAAAFD010000004">
    <property type="protein sequence ID" value="GAA0856629.1"/>
    <property type="molecule type" value="Genomic_DNA"/>
</dbReference>
<proteinExistence type="predicted"/>
<evidence type="ECO:0000259" key="1">
    <source>
        <dbReference type="Pfam" id="PF04851"/>
    </source>
</evidence>
<dbReference type="Proteomes" id="UP001500359">
    <property type="component" value="Unassembled WGS sequence"/>
</dbReference>
<dbReference type="InterPro" id="IPR027417">
    <property type="entry name" value="P-loop_NTPase"/>
</dbReference>
<gene>
    <name evidence="2" type="ORF">GCM10009114_19340</name>
</gene>
<dbReference type="InterPro" id="IPR006935">
    <property type="entry name" value="Helicase/UvrB_N"/>
</dbReference>
<name>A0ABN1LIV1_9ALTE</name>
<dbReference type="Pfam" id="PF04851">
    <property type="entry name" value="ResIII"/>
    <property type="match status" value="1"/>
</dbReference>
<evidence type="ECO:0000313" key="2">
    <source>
        <dbReference type="EMBL" id="GAA0856629.1"/>
    </source>
</evidence>
<organism evidence="2 3">
    <name type="scientific">Aliiglaciecola litoralis</name>
    <dbReference type="NCBI Taxonomy" id="582857"/>
    <lineage>
        <taxon>Bacteria</taxon>
        <taxon>Pseudomonadati</taxon>
        <taxon>Pseudomonadota</taxon>
        <taxon>Gammaproteobacteria</taxon>
        <taxon>Alteromonadales</taxon>
        <taxon>Alteromonadaceae</taxon>
        <taxon>Aliiglaciecola</taxon>
    </lineage>
</organism>
<feature type="domain" description="Helicase/UvrB N-terminal" evidence="1">
    <location>
        <begin position="98"/>
        <end position="166"/>
    </location>
</feature>
<sequence>MEVKHNEKLCLESVRTKIGQVTRLAAETKSRAFTGESLGDETYLLDDGEIQVKAKLRKGRGKNKGTLRIDGCVESDVDFSDSFYDGVNINGIGPSGWELRPPQKGAIHGLLCHWSLSSEVATIVLPTGTGKTETMLVASLVDKASKTLIIVPTIELKEQIAEKFGTWGMLRKLGVLSNK</sequence>
<reference evidence="2 3" key="1">
    <citation type="journal article" date="2019" name="Int. J. Syst. Evol. Microbiol.">
        <title>The Global Catalogue of Microorganisms (GCM) 10K type strain sequencing project: providing services to taxonomists for standard genome sequencing and annotation.</title>
        <authorList>
            <consortium name="The Broad Institute Genomics Platform"/>
            <consortium name="The Broad Institute Genome Sequencing Center for Infectious Disease"/>
            <person name="Wu L."/>
            <person name="Ma J."/>
        </authorList>
    </citation>
    <scope>NUCLEOTIDE SEQUENCE [LARGE SCALE GENOMIC DNA]</scope>
    <source>
        <strain evidence="2 3">JCM 15896</strain>
    </source>
</reference>
<evidence type="ECO:0000313" key="3">
    <source>
        <dbReference type="Proteomes" id="UP001500359"/>
    </source>
</evidence>
<protein>
    <recommendedName>
        <fullName evidence="1">Helicase/UvrB N-terminal domain-containing protein</fullName>
    </recommendedName>
</protein>
<comment type="caution">
    <text evidence="2">The sequence shown here is derived from an EMBL/GenBank/DDBJ whole genome shotgun (WGS) entry which is preliminary data.</text>
</comment>
<dbReference type="SUPFAM" id="SSF52540">
    <property type="entry name" value="P-loop containing nucleoside triphosphate hydrolases"/>
    <property type="match status" value="1"/>
</dbReference>
<dbReference type="Gene3D" id="3.40.50.300">
    <property type="entry name" value="P-loop containing nucleotide triphosphate hydrolases"/>
    <property type="match status" value="1"/>
</dbReference>
<dbReference type="RefSeq" id="WP_343859235.1">
    <property type="nucleotide sequence ID" value="NZ_BAAAFD010000004.1"/>
</dbReference>
<keyword evidence="3" id="KW-1185">Reference proteome</keyword>